<feature type="transmembrane region" description="Helical" evidence="9">
    <location>
        <begin position="308"/>
        <end position="333"/>
    </location>
</feature>
<evidence type="ECO:0000313" key="11">
    <source>
        <dbReference type="EMBL" id="EWC63891.1"/>
    </source>
</evidence>
<dbReference type="InterPro" id="IPR020846">
    <property type="entry name" value="MFS_dom"/>
</dbReference>
<evidence type="ECO:0000256" key="7">
    <source>
        <dbReference type="ARBA" id="ARBA00038075"/>
    </source>
</evidence>
<dbReference type="InterPro" id="IPR036259">
    <property type="entry name" value="MFS_trans_sf"/>
</dbReference>
<feature type="transmembrane region" description="Helical" evidence="9">
    <location>
        <begin position="282"/>
        <end position="302"/>
    </location>
</feature>
<evidence type="ECO:0000313" key="12">
    <source>
        <dbReference type="Proteomes" id="UP000019277"/>
    </source>
</evidence>
<evidence type="ECO:0000256" key="3">
    <source>
        <dbReference type="ARBA" id="ARBA00022475"/>
    </source>
</evidence>
<keyword evidence="2" id="KW-0813">Transport</keyword>
<evidence type="ECO:0000256" key="1">
    <source>
        <dbReference type="ARBA" id="ARBA00004429"/>
    </source>
</evidence>
<dbReference type="GO" id="GO:0005886">
    <property type="term" value="C:plasma membrane"/>
    <property type="evidence" value="ECO:0007669"/>
    <property type="project" value="UniProtKB-SubCell"/>
</dbReference>
<evidence type="ECO:0000256" key="9">
    <source>
        <dbReference type="SAM" id="Phobius"/>
    </source>
</evidence>
<dbReference type="RefSeq" id="WP_035278803.1">
    <property type="nucleotide sequence ID" value="NZ_AYXG01000029.1"/>
</dbReference>
<feature type="transmembrane region" description="Helical" evidence="9">
    <location>
        <begin position="256"/>
        <end position="275"/>
    </location>
</feature>
<dbReference type="Gene3D" id="1.20.1250.20">
    <property type="entry name" value="MFS general substrate transporter like domains"/>
    <property type="match status" value="1"/>
</dbReference>
<sequence>MSTPLRKNRNYGILWGAQVASEVGFNAVTIALPLLVLVVTGSPAASGLAVGASAAAQLVAGLPAGALVDRWDRKRVMLLCEAGQILAAASIAAALWFDVLGLAHIIAAAALMGLCRAFFEPAEHATLPRVVPAEQVHSAIAGNAARGYLGQLSGTALGGALFTLARVVPFAVDMVLHVFSFIALLFLRVPAQERARASLSRLLPEIGHGLRWVWGQRFIRATAACLIGVNFFFTAFYIVIIVLAHQRGLSPAEIGVMAAMFGIGGLLGALAAPTLNRLLTPYLSIVGIFVALTLLTPVAVFIHNGYLMGLLLAGIAFLAPTANVTISTYQLLLTPDEMRGRFSSVMAVLGGASAAAGPAVGGLLAGLAGGTQVILLCTAGIAVLTILALISPALRAFPDKKDLLEAQKEPAHH</sequence>
<feature type="transmembrane region" description="Helical" evidence="9">
    <location>
        <begin position="174"/>
        <end position="191"/>
    </location>
</feature>
<feature type="transmembrane region" description="Helical" evidence="9">
    <location>
        <begin position="345"/>
        <end position="367"/>
    </location>
</feature>
<evidence type="ECO:0000256" key="8">
    <source>
        <dbReference type="ARBA" id="ARBA00040914"/>
    </source>
</evidence>
<feature type="transmembrane region" description="Helical" evidence="9">
    <location>
        <begin position="44"/>
        <end position="64"/>
    </location>
</feature>
<feature type="domain" description="Major facilitator superfamily (MFS) profile" evidence="10">
    <location>
        <begin position="1"/>
        <end position="395"/>
    </location>
</feature>
<keyword evidence="3" id="KW-1003">Cell membrane</keyword>
<dbReference type="AlphaFoldDB" id="W7J4I6"/>
<evidence type="ECO:0000256" key="4">
    <source>
        <dbReference type="ARBA" id="ARBA00022692"/>
    </source>
</evidence>
<comment type="similarity">
    <text evidence="7">Belongs to the major facilitator superfamily. Drug:H(+) antiporter-3 (DHA3) (TC 2.A.1.21) family.</text>
</comment>
<dbReference type="GO" id="GO:0022857">
    <property type="term" value="F:transmembrane transporter activity"/>
    <property type="evidence" value="ECO:0007669"/>
    <property type="project" value="InterPro"/>
</dbReference>
<keyword evidence="12" id="KW-1185">Reference proteome</keyword>
<dbReference type="Proteomes" id="UP000019277">
    <property type="component" value="Unassembled WGS sequence"/>
</dbReference>
<dbReference type="PANTHER" id="PTHR23513:SF9">
    <property type="entry name" value="ENTEROBACTIN EXPORTER ENTS"/>
    <property type="match status" value="1"/>
</dbReference>
<keyword evidence="6 9" id="KW-0472">Membrane</keyword>
<dbReference type="EMBL" id="AYXG01000029">
    <property type="protein sequence ID" value="EWC63891.1"/>
    <property type="molecule type" value="Genomic_DNA"/>
</dbReference>
<dbReference type="SUPFAM" id="SSF103473">
    <property type="entry name" value="MFS general substrate transporter"/>
    <property type="match status" value="1"/>
</dbReference>
<keyword evidence="5 9" id="KW-1133">Transmembrane helix</keyword>
<accession>W7J4I6</accession>
<keyword evidence="4 9" id="KW-0812">Transmembrane</keyword>
<dbReference type="PROSITE" id="PS50850">
    <property type="entry name" value="MFS"/>
    <property type="match status" value="1"/>
</dbReference>
<reference evidence="11 12" key="1">
    <citation type="journal article" date="2014" name="Genome Announc.">
        <title>Draft Genome Sequence of the Antitrypanosomally Active Sponge-Associated Bacterium Actinokineospora sp. Strain EG49.</title>
        <authorList>
            <person name="Harjes J."/>
            <person name="Ryu T."/>
            <person name="Abdelmohsen U.R."/>
            <person name="Moitinho-Silva L."/>
            <person name="Horn H."/>
            <person name="Ravasi T."/>
            <person name="Hentschel U."/>
        </authorList>
    </citation>
    <scope>NUCLEOTIDE SEQUENCE [LARGE SCALE GENOMIC DNA]</scope>
    <source>
        <strain evidence="11 12">EG49</strain>
    </source>
</reference>
<protein>
    <recommendedName>
        <fullName evidence="8">Multidrug efflux pump Tap</fullName>
    </recommendedName>
</protein>
<evidence type="ECO:0000259" key="10">
    <source>
        <dbReference type="PROSITE" id="PS50850"/>
    </source>
</evidence>
<evidence type="ECO:0000256" key="6">
    <source>
        <dbReference type="ARBA" id="ARBA00023136"/>
    </source>
</evidence>
<comment type="caution">
    <text evidence="11">The sequence shown here is derived from an EMBL/GenBank/DDBJ whole genome shotgun (WGS) entry which is preliminary data.</text>
</comment>
<comment type="subcellular location">
    <subcellularLocation>
        <location evidence="1">Cell inner membrane</location>
        <topology evidence="1">Multi-pass membrane protein</topology>
    </subcellularLocation>
</comment>
<name>W7J4I6_9PSEU</name>
<evidence type="ECO:0000256" key="2">
    <source>
        <dbReference type="ARBA" id="ARBA00022448"/>
    </source>
</evidence>
<feature type="transmembrane region" description="Helical" evidence="9">
    <location>
        <begin position="373"/>
        <end position="394"/>
    </location>
</feature>
<dbReference type="PATRIC" id="fig|909613.9.peg.825"/>
<dbReference type="InterPro" id="IPR011701">
    <property type="entry name" value="MFS"/>
</dbReference>
<dbReference type="Pfam" id="PF07690">
    <property type="entry name" value="MFS_1"/>
    <property type="match status" value="1"/>
</dbReference>
<gene>
    <name evidence="11" type="ORF">UO65_0806</name>
</gene>
<feature type="transmembrane region" description="Helical" evidence="9">
    <location>
        <begin position="12"/>
        <end position="38"/>
    </location>
</feature>
<evidence type="ECO:0000256" key="5">
    <source>
        <dbReference type="ARBA" id="ARBA00022989"/>
    </source>
</evidence>
<feature type="transmembrane region" description="Helical" evidence="9">
    <location>
        <begin position="221"/>
        <end position="244"/>
    </location>
</feature>
<dbReference type="CDD" id="cd06173">
    <property type="entry name" value="MFS_MefA_like"/>
    <property type="match status" value="1"/>
</dbReference>
<dbReference type="PANTHER" id="PTHR23513">
    <property type="entry name" value="INTEGRAL MEMBRANE EFFLUX PROTEIN-RELATED"/>
    <property type="match status" value="1"/>
</dbReference>
<dbReference type="eggNOG" id="COG2814">
    <property type="taxonomic scope" value="Bacteria"/>
</dbReference>
<organism evidence="11 12">
    <name type="scientific">Actinokineospora spheciospongiae</name>
    <dbReference type="NCBI Taxonomy" id="909613"/>
    <lineage>
        <taxon>Bacteria</taxon>
        <taxon>Bacillati</taxon>
        <taxon>Actinomycetota</taxon>
        <taxon>Actinomycetes</taxon>
        <taxon>Pseudonocardiales</taxon>
        <taxon>Pseudonocardiaceae</taxon>
        <taxon>Actinokineospora</taxon>
    </lineage>
</organism>
<proteinExistence type="inferred from homology"/>
<dbReference type="OrthoDB" id="4544213at2"/>
<dbReference type="STRING" id="909613.UO65_0806"/>